<comment type="caution">
    <text evidence="2">The sequence shown here is derived from an EMBL/GenBank/DDBJ whole genome shotgun (WGS) entry which is preliminary data.</text>
</comment>
<dbReference type="InterPro" id="IPR000182">
    <property type="entry name" value="GNAT_dom"/>
</dbReference>
<feature type="domain" description="N-acetyltransferase" evidence="1">
    <location>
        <begin position="13"/>
        <end position="150"/>
    </location>
</feature>
<dbReference type="GO" id="GO:0016747">
    <property type="term" value="F:acyltransferase activity, transferring groups other than amino-acyl groups"/>
    <property type="evidence" value="ECO:0007669"/>
    <property type="project" value="InterPro"/>
</dbReference>
<dbReference type="PANTHER" id="PTHR42791:SF1">
    <property type="entry name" value="N-ACETYLTRANSFERASE DOMAIN-CONTAINING PROTEIN"/>
    <property type="match status" value="1"/>
</dbReference>
<dbReference type="CDD" id="cd04301">
    <property type="entry name" value="NAT_SF"/>
    <property type="match status" value="1"/>
</dbReference>
<dbReference type="SUPFAM" id="SSF55729">
    <property type="entry name" value="Acyl-CoA N-acyltransferases (Nat)"/>
    <property type="match status" value="1"/>
</dbReference>
<dbReference type="InterPro" id="IPR052523">
    <property type="entry name" value="Trichothecene_AcTrans"/>
</dbReference>
<organism evidence="2 3">
    <name type="scientific">Bradyrhizobium archetypum</name>
    <dbReference type="NCBI Taxonomy" id="2721160"/>
    <lineage>
        <taxon>Bacteria</taxon>
        <taxon>Pseudomonadati</taxon>
        <taxon>Pseudomonadota</taxon>
        <taxon>Alphaproteobacteria</taxon>
        <taxon>Hyphomicrobiales</taxon>
        <taxon>Nitrobacteraceae</taxon>
        <taxon>Bradyrhizobium</taxon>
    </lineage>
</organism>
<sequence length="150" mass="16446">MPRLVDAFGGRAFDHGTAYITEGARAAALWLPPGVEPDEAAMDAIMEESLRPDISEDIGAIMKGMAEHHPHEPHWYLPLIAADPKWIGQGLGSLLMKHAVRRCDEEGIAAYLESSNPRNISLYERHGFRIIGRIQSGSSPVVTPMLRPAP</sequence>
<dbReference type="PROSITE" id="PS51186">
    <property type="entry name" value="GNAT"/>
    <property type="match status" value="1"/>
</dbReference>
<keyword evidence="2" id="KW-0808">Transferase</keyword>
<accession>A0A7Y4M3R8</accession>
<gene>
    <name evidence="2" type="ORF">HCN50_23460</name>
</gene>
<name>A0A7Y4M3R8_9BRAD</name>
<dbReference type="Proteomes" id="UP000528734">
    <property type="component" value="Unassembled WGS sequence"/>
</dbReference>
<evidence type="ECO:0000313" key="3">
    <source>
        <dbReference type="Proteomes" id="UP000528734"/>
    </source>
</evidence>
<dbReference type="Gene3D" id="3.40.630.30">
    <property type="match status" value="1"/>
</dbReference>
<dbReference type="PANTHER" id="PTHR42791">
    <property type="entry name" value="GNAT FAMILY ACETYLTRANSFERASE"/>
    <property type="match status" value="1"/>
</dbReference>
<dbReference type="AlphaFoldDB" id="A0A7Y4M3R8"/>
<protein>
    <submittedName>
        <fullName evidence="2">GNAT family N-acetyltransferase</fullName>
    </submittedName>
</protein>
<reference evidence="2 3" key="1">
    <citation type="submission" date="2020-03" db="EMBL/GenBank/DDBJ databases">
        <title>Bradyrhizobium diversity isolated from nodules of Muelleranthus trifoliolatus.</title>
        <authorList>
            <person name="Klepa M."/>
            <person name="Helene L."/>
            <person name="Hungria M."/>
        </authorList>
    </citation>
    <scope>NUCLEOTIDE SEQUENCE [LARGE SCALE GENOMIC DNA]</scope>
    <source>
        <strain evidence="2 3">WSM 1744</strain>
    </source>
</reference>
<evidence type="ECO:0000313" key="2">
    <source>
        <dbReference type="EMBL" id="NOJ49172.1"/>
    </source>
</evidence>
<dbReference type="Pfam" id="PF00583">
    <property type="entry name" value="Acetyltransf_1"/>
    <property type="match status" value="1"/>
</dbReference>
<proteinExistence type="predicted"/>
<dbReference type="EMBL" id="JAAVLW010000007">
    <property type="protein sequence ID" value="NOJ49172.1"/>
    <property type="molecule type" value="Genomic_DNA"/>
</dbReference>
<keyword evidence="3" id="KW-1185">Reference proteome</keyword>
<evidence type="ECO:0000259" key="1">
    <source>
        <dbReference type="PROSITE" id="PS51186"/>
    </source>
</evidence>
<dbReference type="InterPro" id="IPR016181">
    <property type="entry name" value="Acyl_CoA_acyltransferase"/>
</dbReference>